<evidence type="ECO:0000256" key="7">
    <source>
        <dbReference type="ARBA" id="ARBA00023163"/>
    </source>
</evidence>
<protein>
    <recommendedName>
        <fullName evidence="11">B box-type domain-containing protein</fullName>
    </recommendedName>
</protein>
<evidence type="ECO:0000256" key="9">
    <source>
        <dbReference type="PROSITE-ProRule" id="PRU00024"/>
    </source>
</evidence>
<evidence type="ECO:0000313" key="12">
    <source>
        <dbReference type="EMBL" id="CAD6260147.1"/>
    </source>
</evidence>
<keyword evidence="13" id="KW-1185">Reference proteome</keyword>
<dbReference type="GO" id="GO:0000976">
    <property type="term" value="F:transcription cis-regulatory region binding"/>
    <property type="evidence" value="ECO:0007669"/>
    <property type="project" value="UniProtKB-ARBA"/>
</dbReference>
<dbReference type="FunFam" id="3.30.160.60:FF:000856">
    <property type="entry name" value="B-box zinc finger protein 21"/>
    <property type="match status" value="1"/>
</dbReference>
<evidence type="ECO:0000256" key="6">
    <source>
        <dbReference type="ARBA" id="ARBA00023015"/>
    </source>
</evidence>
<feature type="domain" description="B box-type" evidence="11">
    <location>
        <begin position="1"/>
        <end position="47"/>
    </location>
</feature>
<keyword evidence="4 9" id="KW-0863">Zinc-finger</keyword>
<evidence type="ECO:0000256" key="2">
    <source>
        <dbReference type="ARBA" id="ARBA00022723"/>
    </source>
</evidence>
<keyword evidence="2" id="KW-0479">Metal-binding</keyword>
<sequence>MKVQCDVCAAEAASVFCCADEAALCDACDRRVHRANKLAGTHRRFSLLHPCSSSSAAAQKPPLCDICQERRGFLFCKEDRAILCRECDAPVHNASDMTRRHSRFLLTGVRLSSAPVESAGSSEEEEEQENSTTPCNDGSCSGGAGAGATTASASDGSSISEYLTKTLPGWHVEDFLIDDASAADVVGACSDGLYQGQHGQISGVLQEAYMGREQVAGSGYPLLVSFGSFAGVGRFFLTACASPSHAASSLQGRDGVWRVLWRVISDIWGWFFFPFFPASVRPRLSILALPAVAARCGLPYASVVFERAGDGTPVYGVEIDVPCFGAVVASRCFFFWAPQEEFSAPGYEQAALQAIAFLQKLYGFVVVDYNFQSVVLYSRVARDAVAVAATGTGILSRIGVERKDLAMQSAYLMKETSQWLLDSGHAPQSYPSVRLPLLPAVSMEPAAIPSGEDFPEDEDMLPKVPSVLPVDKQEIFALAAKELKLTIQEQKTVEINDDMYLTKIKIGNYLEDASMVIVDDHNASNVSRLKKELFCSDSWSMLFEYKAKKLSHTLATNNAKLRGFLLSFDHQMHLRFLMPLKITHHRGRGHVIRASSKPIAKTPH</sequence>
<comment type="caution">
    <text evidence="12">The sequence shown here is derived from an EMBL/GenBank/DDBJ whole genome shotgun (WGS) entry which is preliminary data.</text>
</comment>
<keyword evidence="6" id="KW-0805">Transcription regulation</keyword>
<organism evidence="12 13">
    <name type="scientific">Miscanthus lutarioriparius</name>
    <dbReference type="NCBI Taxonomy" id="422564"/>
    <lineage>
        <taxon>Eukaryota</taxon>
        <taxon>Viridiplantae</taxon>
        <taxon>Streptophyta</taxon>
        <taxon>Embryophyta</taxon>
        <taxon>Tracheophyta</taxon>
        <taxon>Spermatophyta</taxon>
        <taxon>Magnoliopsida</taxon>
        <taxon>Liliopsida</taxon>
        <taxon>Poales</taxon>
        <taxon>Poaceae</taxon>
        <taxon>PACMAD clade</taxon>
        <taxon>Panicoideae</taxon>
        <taxon>Andropogonodae</taxon>
        <taxon>Andropogoneae</taxon>
        <taxon>Saccharinae</taxon>
        <taxon>Miscanthus</taxon>
    </lineage>
</organism>
<dbReference type="GO" id="GO:0008270">
    <property type="term" value="F:zinc ion binding"/>
    <property type="evidence" value="ECO:0007669"/>
    <property type="project" value="UniProtKB-KW"/>
</dbReference>
<evidence type="ECO:0000256" key="8">
    <source>
        <dbReference type="ARBA" id="ARBA00023242"/>
    </source>
</evidence>
<dbReference type="AlphaFoldDB" id="A0A811QVB3"/>
<dbReference type="GO" id="GO:0009640">
    <property type="term" value="P:photomorphogenesis"/>
    <property type="evidence" value="ECO:0007669"/>
    <property type="project" value="TreeGrafter"/>
</dbReference>
<evidence type="ECO:0000256" key="5">
    <source>
        <dbReference type="ARBA" id="ARBA00022833"/>
    </source>
</evidence>
<feature type="domain" description="B box-type" evidence="11">
    <location>
        <begin position="59"/>
        <end position="106"/>
    </location>
</feature>
<dbReference type="SMART" id="SM00336">
    <property type="entry name" value="BBOX"/>
    <property type="match status" value="2"/>
</dbReference>
<evidence type="ECO:0000256" key="1">
    <source>
        <dbReference type="ARBA" id="ARBA00004123"/>
    </source>
</evidence>
<dbReference type="CDD" id="cd19821">
    <property type="entry name" value="Bbox1_BBX-like"/>
    <property type="match status" value="2"/>
</dbReference>
<dbReference type="Gene3D" id="3.30.160.60">
    <property type="entry name" value="Classic Zinc Finger"/>
    <property type="match status" value="1"/>
</dbReference>
<dbReference type="InterPro" id="IPR051979">
    <property type="entry name" value="B-box_zinc_finger"/>
</dbReference>
<dbReference type="GO" id="GO:0006355">
    <property type="term" value="P:regulation of DNA-templated transcription"/>
    <property type="evidence" value="ECO:0007669"/>
    <property type="project" value="TreeGrafter"/>
</dbReference>
<evidence type="ECO:0000313" key="13">
    <source>
        <dbReference type="Proteomes" id="UP000604825"/>
    </source>
</evidence>
<evidence type="ECO:0000256" key="4">
    <source>
        <dbReference type="ARBA" id="ARBA00022771"/>
    </source>
</evidence>
<dbReference type="PANTHER" id="PTHR31832">
    <property type="entry name" value="B-BOX ZINC FINGER PROTEIN 22"/>
    <property type="match status" value="1"/>
</dbReference>
<evidence type="ECO:0000259" key="11">
    <source>
        <dbReference type="PROSITE" id="PS50119"/>
    </source>
</evidence>
<dbReference type="GO" id="GO:0005634">
    <property type="term" value="C:nucleus"/>
    <property type="evidence" value="ECO:0007669"/>
    <property type="project" value="UniProtKB-SubCell"/>
</dbReference>
<evidence type="ECO:0000256" key="10">
    <source>
        <dbReference type="SAM" id="MobiDB-lite"/>
    </source>
</evidence>
<comment type="subcellular location">
    <subcellularLocation>
        <location evidence="1">Nucleus</location>
    </subcellularLocation>
</comment>
<dbReference type="InterPro" id="IPR000315">
    <property type="entry name" value="Znf_B-box"/>
</dbReference>
<dbReference type="PROSITE" id="PS50119">
    <property type="entry name" value="ZF_BBOX"/>
    <property type="match status" value="2"/>
</dbReference>
<proteinExistence type="predicted"/>
<keyword evidence="8" id="KW-0539">Nucleus</keyword>
<feature type="region of interest" description="Disordered" evidence="10">
    <location>
        <begin position="115"/>
        <end position="142"/>
    </location>
</feature>
<dbReference type="InterPro" id="IPR049808">
    <property type="entry name" value="CONSTANS-like_Bbox1"/>
</dbReference>
<dbReference type="Proteomes" id="UP000604825">
    <property type="component" value="Unassembled WGS sequence"/>
</dbReference>
<keyword evidence="3" id="KW-0677">Repeat</keyword>
<dbReference type="EMBL" id="CAJGYO010000011">
    <property type="protein sequence ID" value="CAD6260147.1"/>
    <property type="molecule type" value="Genomic_DNA"/>
</dbReference>
<name>A0A811QVB3_9POAL</name>
<dbReference type="PANTHER" id="PTHR31832:SF80">
    <property type="entry name" value="AP2-EREBP TRANSCRIPTION FACTOR"/>
    <property type="match status" value="1"/>
</dbReference>
<keyword evidence="5" id="KW-0862">Zinc</keyword>
<evidence type="ECO:0000256" key="3">
    <source>
        <dbReference type="ARBA" id="ARBA00022737"/>
    </source>
</evidence>
<gene>
    <name evidence="12" type="ORF">NCGR_LOCUS43583</name>
</gene>
<keyword evidence="7" id="KW-0804">Transcription</keyword>
<dbReference type="OrthoDB" id="153872at2759"/>
<dbReference type="Pfam" id="PF00643">
    <property type="entry name" value="zf-B_box"/>
    <property type="match status" value="2"/>
</dbReference>
<reference evidence="12" key="1">
    <citation type="submission" date="2020-10" db="EMBL/GenBank/DDBJ databases">
        <authorList>
            <person name="Han B."/>
            <person name="Lu T."/>
            <person name="Zhao Q."/>
            <person name="Huang X."/>
            <person name="Zhao Y."/>
        </authorList>
    </citation>
    <scope>NUCLEOTIDE SEQUENCE</scope>
</reference>
<accession>A0A811QVB3</accession>